<name>A0ABX1E853_9PROT</name>
<keyword evidence="3" id="KW-1185">Reference proteome</keyword>
<evidence type="ECO:0000259" key="1">
    <source>
        <dbReference type="Pfam" id="PF03448"/>
    </source>
</evidence>
<dbReference type="Pfam" id="PF03448">
    <property type="entry name" value="MgtE_N"/>
    <property type="match status" value="1"/>
</dbReference>
<sequence length="198" mass="21109">MKAMLTMRAMLLLAVALLLLQAASLGSQLPGLSAGLLPAPALAADPAPAPTAAPAPAAAEPATPEIEATAAALRARRQALEAREQALAAREALVAATEQRIEARLAELVSLQALMERADTAARDREEAHWRSQAKLYEAMRPREAAAVFNELDLPVLVQVLQRMSERKAAPILGAMQPERVRQLTVELARLRTTPPPG</sequence>
<dbReference type="InterPro" id="IPR006668">
    <property type="entry name" value="Mg_transptr_MgtE_intracell_dom"/>
</dbReference>
<dbReference type="SUPFAM" id="SSF158791">
    <property type="entry name" value="MgtE N-terminal domain-like"/>
    <property type="match status" value="1"/>
</dbReference>
<feature type="domain" description="Magnesium transporter MgtE intracellular" evidence="1">
    <location>
        <begin position="130"/>
        <end position="184"/>
    </location>
</feature>
<accession>A0ABX1E853</accession>
<gene>
    <name evidence="2" type="ORF">HEQ75_12545</name>
</gene>
<dbReference type="RefSeq" id="WP_168030969.1">
    <property type="nucleotide sequence ID" value="NZ_JAAVNE010000018.1"/>
</dbReference>
<comment type="caution">
    <text evidence="2">The sequence shown here is derived from an EMBL/GenBank/DDBJ whole genome shotgun (WGS) entry which is preliminary data.</text>
</comment>
<dbReference type="Proteomes" id="UP000787635">
    <property type="component" value="Unassembled WGS sequence"/>
</dbReference>
<protein>
    <recommendedName>
        <fullName evidence="1">Magnesium transporter MgtE intracellular domain-containing protein</fullName>
    </recommendedName>
</protein>
<evidence type="ECO:0000313" key="2">
    <source>
        <dbReference type="EMBL" id="NKC31687.1"/>
    </source>
</evidence>
<proteinExistence type="predicted"/>
<evidence type="ECO:0000313" key="3">
    <source>
        <dbReference type="Proteomes" id="UP000787635"/>
    </source>
</evidence>
<organism evidence="2 3">
    <name type="scientific">Falsiroseomonas selenitidurans</name>
    <dbReference type="NCBI Taxonomy" id="2716335"/>
    <lineage>
        <taxon>Bacteria</taxon>
        <taxon>Pseudomonadati</taxon>
        <taxon>Pseudomonadota</taxon>
        <taxon>Alphaproteobacteria</taxon>
        <taxon>Acetobacterales</taxon>
        <taxon>Roseomonadaceae</taxon>
        <taxon>Falsiroseomonas</taxon>
    </lineage>
</organism>
<reference evidence="2 3" key="1">
    <citation type="submission" date="2020-03" db="EMBL/GenBank/DDBJ databases">
        <title>Roseomonas selenitidurans sp. nov. isolated from urban soil.</title>
        <authorList>
            <person name="Liu H."/>
        </authorList>
    </citation>
    <scope>NUCLEOTIDE SEQUENCE [LARGE SCALE GENOMIC DNA]</scope>
    <source>
        <strain evidence="2 3">BU-1</strain>
    </source>
</reference>
<dbReference type="EMBL" id="JAAVNE010000018">
    <property type="protein sequence ID" value="NKC31687.1"/>
    <property type="molecule type" value="Genomic_DNA"/>
</dbReference>